<organism evidence="5 6">
    <name type="scientific">Amycolatopsis mongoliensis</name>
    <dbReference type="NCBI Taxonomy" id="715475"/>
    <lineage>
        <taxon>Bacteria</taxon>
        <taxon>Bacillati</taxon>
        <taxon>Actinomycetota</taxon>
        <taxon>Actinomycetes</taxon>
        <taxon>Pseudonocardiales</taxon>
        <taxon>Pseudonocardiaceae</taxon>
        <taxon>Amycolatopsis</taxon>
    </lineage>
</organism>
<dbReference type="AlphaFoldDB" id="A0A9Y2JNZ9"/>
<evidence type="ECO:0000259" key="3">
    <source>
        <dbReference type="PROSITE" id="PS50914"/>
    </source>
</evidence>
<dbReference type="PANTHER" id="PTHR43080:SF29">
    <property type="entry name" value="OS02G0818000 PROTEIN"/>
    <property type="match status" value="1"/>
</dbReference>
<dbReference type="RefSeq" id="WP_285996831.1">
    <property type="nucleotide sequence ID" value="NZ_CP127295.1"/>
</dbReference>
<name>A0A9Y2JNZ9_9PSEU</name>
<dbReference type="Gene3D" id="3.30.1340.30">
    <property type="match status" value="1"/>
</dbReference>
<dbReference type="Gene3D" id="3.10.580.10">
    <property type="entry name" value="CBS-domain"/>
    <property type="match status" value="1"/>
</dbReference>
<evidence type="ECO:0000256" key="2">
    <source>
        <dbReference type="PROSITE-ProRule" id="PRU00703"/>
    </source>
</evidence>
<dbReference type="InterPro" id="IPR046342">
    <property type="entry name" value="CBS_dom_sf"/>
</dbReference>
<dbReference type="EMBL" id="CP127295">
    <property type="protein sequence ID" value="WIY00364.1"/>
    <property type="molecule type" value="Genomic_DNA"/>
</dbReference>
<dbReference type="InterPro" id="IPR007055">
    <property type="entry name" value="BON_dom"/>
</dbReference>
<dbReference type="InterPro" id="IPR000644">
    <property type="entry name" value="CBS_dom"/>
</dbReference>
<keyword evidence="1 2" id="KW-0129">CBS domain</keyword>
<evidence type="ECO:0000313" key="6">
    <source>
        <dbReference type="Proteomes" id="UP001239397"/>
    </source>
</evidence>
<dbReference type="PROSITE" id="PS51371">
    <property type="entry name" value="CBS"/>
    <property type="match status" value="2"/>
</dbReference>
<dbReference type="Proteomes" id="UP001239397">
    <property type="component" value="Chromosome"/>
</dbReference>
<reference evidence="5 6" key="1">
    <citation type="submission" date="2023-06" db="EMBL/GenBank/DDBJ databases">
        <authorList>
            <person name="Oyuntsetseg B."/>
            <person name="Kim S.B."/>
        </authorList>
    </citation>
    <scope>NUCLEOTIDE SEQUENCE [LARGE SCALE GENOMIC DNA]</scope>
    <source>
        <strain evidence="5 6">4-36</strain>
    </source>
</reference>
<dbReference type="PANTHER" id="PTHR43080">
    <property type="entry name" value="CBS DOMAIN-CONTAINING PROTEIN CBSX3, MITOCHONDRIAL"/>
    <property type="match status" value="1"/>
</dbReference>
<feature type="domain" description="CBS" evidence="4">
    <location>
        <begin position="10"/>
        <end position="69"/>
    </location>
</feature>
<keyword evidence="6" id="KW-1185">Reference proteome</keyword>
<dbReference type="Pfam" id="PF00571">
    <property type="entry name" value="CBS"/>
    <property type="match status" value="2"/>
</dbReference>
<protein>
    <submittedName>
        <fullName evidence="5">CBS domain-containing protein</fullName>
    </submittedName>
</protein>
<gene>
    <name evidence="5" type="ORF">QRX60_40945</name>
</gene>
<feature type="domain" description="CBS" evidence="4">
    <location>
        <begin position="80"/>
        <end position="136"/>
    </location>
</feature>
<dbReference type="PROSITE" id="PS50914">
    <property type="entry name" value="BON"/>
    <property type="match status" value="1"/>
</dbReference>
<dbReference type="SUPFAM" id="SSF54631">
    <property type="entry name" value="CBS-domain pair"/>
    <property type="match status" value="1"/>
</dbReference>
<dbReference type="InterPro" id="IPR051257">
    <property type="entry name" value="Diverse_CBS-Domain"/>
</dbReference>
<proteinExistence type="predicted"/>
<feature type="domain" description="BON" evidence="3">
    <location>
        <begin position="127"/>
        <end position="196"/>
    </location>
</feature>
<evidence type="ECO:0000313" key="5">
    <source>
        <dbReference type="EMBL" id="WIY00364.1"/>
    </source>
</evidence>
<dbReference type="Pfam" id="PF04972">
    <property type="entry name" value="BON"/>
    <property type="match status" value="1"/>
</dbReference>
<accession>A0A9Y2JNZ9</accession>
<evidence type="ECO:0000259" key="4">
    <source>
        <dbReference type="PROSITE" id="PS51371"/>
    </source>
</evidence>
<dbReference type="KEGG" id="amog:QRX60_40945"/>
<dbReference type="SMART" id="SM00116">
    <property type="entry name" value="CBS"/>
    <property type="match status" value="2"/>
</dbReference>
<sequence>MRGPLVSDLMNWPVVSVDPDTPAAELATLLHRYRIGAVPVADARSRPIGVVAESDLPARFRRGGTHRRVRGRGPRARELMTRPVPTVHPDEPVRRAAQRLAQARQPRLYVVDGSGRLVGVLARADVLRTFVRPDAEIKAVVERETSAQRALSVRVDDGVVTLEGTAHGGADAERAVRLAEAVPGVVAVRNRLRHEEDYAEAF</sequence>
<evidence type="ECO:0000256" key="1">
    <source>
        <dbReference type="ARBA" id="ARBA00023122"/>
    </source>
</evidence>